<dbReference type="Pfam" id="PF00353">
    <property type="entry name" value="HemolysinCabind"/>
    <property type="match status" value="4"/>
</dbReference>
<reference evidence="4" key="1">
    <citation type="submission" date="2018-05" db="EMBL/GenBank/DDBJ databases">
        <authorList>
            <person name="Li X."/>
        </authorList>
    </citation>
    <scope>NUCLEOTIDE SEQUENCE [LARGE SCALE GENOMIC DNA]</scope>
    <source>
        <strain evidence="4">YIM 73061</strain>
    </source>
</reference>
<evidence type="ECO:0000313" key="3">
    <source>
        <dbReference type="EMBL" id="RAK56724.1"/>
    </source>
</evidence>
<dbReference type="SUPFAM" id="SSF51120">
    <property type="entry name" value="beta-Roll"/>
    <property type="match status" value="2"/>
</dbReference>
<comment type="subcellular location">
    <subcellularLocation>
        <location evidence="1">Secreted</location>
    </subcellularLocation>
</comment>
<dbReference type="OrthoDB" id="7177185at2"/>
<dbReference type="InterPro" id="IPR001343">
    <property type="entry name" value="Hemolysn_Ca-bd"/>
</dbReference>
<evidence type="ECO:0008006" key="5">
    <source>
        <dbReference type="Google" id="ProtNLM"/>
    </source>
</evidence>
<accession>A0A328AT95</accession>
<dbReference type="GO" id="GO:0005509">
    <property type="term" value="F:calcium ion binding"/>
    <property type="evidence" value="ECO:0007669"/>
    <property type="project" value="InterPro"/>
</dbReference>
<evidence type="ECO:0000256" key="1">
    <source>
        <dbReference type="ARBA" id="ARBA00004613"/>
    </source>
</evidence>
<name>A0A328AT95_9CAUL</name>
<dbReference type="EMBL" id="QFYR01000001">
    <property type="protein sequence ID" value="RAK56724.1"/>
    <property type="molecule type" value="Genomic_DNA"/>
</dbReference>
<dbReference type="Gene3D" id="2.150.10.10">
    <property type="entry name" value="Serralysin-like metalloprotease, C-terminal"/>
    <property type="match status" value="3"/>
</dbReference>
<proteinExistence type="predicted"/>
<gene>
    <name evidence="3" type="ORF">DJ018_01730</name>
</gene>
<dbReference type="PANTHER" id="PTHR38340:SF1">
    <property type="entry name" value="S-LAYER PROTEIN"/>
    <property type="match status" value="1"/>
</dbReference>
<dbReference type="InterPro" id="IPR050557">
    <property type="entry name" value="RTX_toxin/Mannuronan_C5-epim"/>
</dbReference>
<keyword evidence="2" id="KW-0964">Secreted</keyword>
<dbReference type="Proteomes" id="UP000249725">
    <property type="component" value="Unassembled WGS sequence"/>
</dbReference>
<evidence type="ECO:0000313" key="4">
    <source>
        <dbReference type="Proteomes" id="UP000249725"/>
    </source>
</evidence>
<dbReference type="PRINTS" id="PR00313">
    <property type="entry name" value="CABNDNGRPT"/>
</dbReference>
<dbReference type="InterPro" id="IPR018511">
    <property type="entry name" value="Hemolysin-typ_Ca-bd_CS"/>
</dbReference>
<dbReference type="PROSITE" id="PS00330">
    <property type="entry name" value="HEMOLYSIN_CALCIUM"/>
    <property type="match status" value="2"/>
</dbReference>
<dbReference type="PANTHER" id="PTHR38340">
    <property type="entry name" value="S-LAYER PROTEIN"/>
    <property type="match status" value="1"/>
</dbReference>
<evidence type="ECO:0000256" key="2">
    <source>
        <dbReference type="ARBA" id="ARBA00022525"/>
    </source>
</evidence>
<dbReference type="AlphaFoldDB" id="A0A328AT95"/>
<keyword evidence="4" id="KW-1185">Reference proteome</keyword>
<protein>
    <recommendedName>
        <fullName evidence="5">Calcium-binding protein</fullName>
    </recommendedName>
</protein>
<comment type="caution">
    <text evidence="3">The sequence shown here is derived from an EMBL/GenBank/DDBJ whole genome shotgun (WGS) entry which is preliminary data.</text>
</comment>
<organism evidence="3 4">
    <name type="scientific">Phenylobacterium deserti</name>
    <dbReference type="NCBI Taxonomy" id="1914756"/>
    <lineage>
        <taxon>Bacteria</taxon>
        <taxon>Pseudomonadati</taxon>
        <taxon>Pseudomonadota</taxon>
        <taxon>Alphaproteobacteria</taxon>
        <taxon>Caulobacterales</taxon>
        <taxon>Caulobacteraceae</taxon>
        <taxon>Phenylobacterium</taxon>
    </lineage>
</organism>
<sequence>MDAVRVRVRHGATSGAAGSGRISEAAMPTPMQTVTTSADYRVSATEQLIFVNQPAFLLNQLAPGGGVAHPAVHLTISGEVQALMTSVQAAGAMGINGINVSNTFDAGPTVTIERGGLLKVTATGGGAIAYAGGGQGAATLNNAGAVIVQADDKAVGLNNLSARGVLINSGQVSVISTGSDAIGLETYGYRVQALNSGEITVFGHDRATGVWIADSQGVFRNTGVIVARDDNPVRDSVGVLWNVGPTTSSQGEFVNEGTIEGDRSLQVEISFGSAADNVIVNKGRLIGTVFMGGGAAETLVNNGVIDGAVRFFGGGSIYDGRAGTVLGEVVASDNNGGGLLLGGSGGETLSGGYSNDTISGGGGDDLIAGGRGDDRLDGGAGVNTLSFARALEPVRVDLAAQTASDGGTKTLANFQIVLGGRYADTLIGGVGDDTLMGGDGADVLTDIAGSNRLWGEAGDDSLAGGVGFDNMNGNTGNDTLHAGDGEDWVSGGKDQDLLYGDAAFDIVLGNLGDDTCDGGAGADWVRGGQGDDIVRGGAGDDLLWGDRGADTLTGGTGADVFNTFVGAGLDRVTDFSFAEGDRVHIEAGASYSVRQVGVDTVVDLGGGDQLILERVDAASLPAGFIV</sequence>
<dbReference type="InterPro" id="IPR011049">
    <property type="entry name" value="Serralysin-like_metalloprot_C"/>
</dbReference>
<dbReference type="GO" id="GO:0005576">
    <property type="term" value="C:extracellular region"/>
    <property type="evidence" value="ECO:0007669"/>
    <property type="project" value="UniProtKB-SubCell"/>
</dbReference>